<evidence type="ECO:0000313" key="2">
    <source>
        <dbReference type="Proteomes" id="UP000295726"/>
    </source>
</evidence>
<proteinExistence type="predicted"/>
<dbReference type="Proteomes" id="UP000295726">
    <property type="component" value="Unassembled WGS sequence"/>
</dbReference>
<dbReference type="Gene3D" id="3.90.550.10">
    <property type="entry name" value="Spore Coat Polysaccharide Biosynthesis Protein SpsA, Chain A"/>
    <property type="match status" value="1"/>
</dbReference>
<dbReference type="EMBL" id="SLZZ01000002">
    <property type="protein sequence ID" value="TCS82360.1"/>
    <property type="molecule type" value="Genomic_DNA"/>
</dbReference>
<dbReference type="AlphaFoldDB" id="A0A4R3KGJ8"/>
<keyword evidence="1" id="KW-0808">Transferase</keyword>
<dbReference type="InterPro" id="IPR029044">
    <property type="entry name" value="Nucleotide-diphossugar_trans"/>
</dbReference>
<dbReference type="InterPro" id="IPR002495">
    <property type="entry name" value="Glyco_trans_8"/>
</dbReference>
<dbReference type="GO" id="GO:0016757">
    <property type="term" value="F:glycosyltransferase activity"/>
    <property type="evidence" value="ECO:0007669"/>
    <property type="project" value="InterPro"/>
</dbReference>
<dbReference type="Pfam" id="PF01501">
    <property type="entry name" value="Glyco_transf_8"/>
    <property type="match status" value="1"/>
</dbReference>
<keyword evidence="2" id="KW-1185">Reference proteome</keyword>
<accession>A0A4R3KGJ8</accession>
<dbReference type="RefSeq" id="WP_132378641.1">
    <property type="nucleotide sequence ID" value="NZ_DAIRMY010000165.1"/>
</dbReference>
<dbReference type="OrthoDB" id="5672604at2"/>
<gene>
    <name evidence="1" type="ORF">EDD59_102229</name>
</gene>
<dbReference type="SUPFAM" id="SSF53448">
    <property type="entry name" value="Nucleotide-diphospho-sugar transferases"/>
    <property type="match status" value="1"/>
</dbReference>
<reference evidence="1 2" key="1">
    <citation type="submission" date="2019-03" db="EMBL/GenBank/DDBJ databases">
        <title>Genomic Encyclopedia of Type Strains, Phase IV (KMG-IV): sequencing the most valuable type-strain genomes for metagenomic binning, comparative biology and taxonomic classification.</title>
        <authorList>
            <person name="Goeker M."/>
        </authorList>
    </citation>
    <scope>NUCLEOTIDE SEQUENCE [LARGE SCALE GENOMIC DNA]</scope>
    <source>
        <strain evidence="1 2">DSM 29489</strain>
    </source>
</reference>
<name>A0A4R3KGJ8_9FIRM</name>
<comment type="caution">
    <text evidence="1">The sequence shown here is derived from an EMBL/GenBank/DDBJ whole genome shotgun (WGS) entry which is preliminary data.</text>
</comment>
<sequence>MDILYCGDEKIEDGLILSILSLLKNVKEPLHIFVLTIYFCVEGKEYHPISGYFAAALDKMVKKVNSNNFVSLIDITEMFCAQVPEANLGTRFTPCCMLRLFADKIPELPEKILYLDNDVICRKDCSKFFHQDISDYEFAGVLDYYGRWLFRRNLLKPDYQNSGVLLMNMQMLRKSGLLQKCRELCEEKKMFMPDQSALNKLAVSKKIVPRRFNEQRRLQKDTVLQHFTTSFRFFPWLHVVTVKPWDIERMHSELNLYEYDKLLHTYRQLHSKIKEELQESVHEKI</sequence>
<evidence type="ECO:0000313" key="1">
    <source>
        <dbReference type="EMBL" id="TCS82360.1"/>
    </source>
</evidence>
<organism evidence="1 2">
    <name type="scientific">Muricomes intestini</name>
    <dbReference type="NCBI Taxonomy" id="1796634"/>
    <lineage>
        <taxon>Bacteria</taxon>
        <taxon>Bacillati</taxon>
        <taxon>Bacillota</taxon>
        <taxon>Clostridia</taxon>
        <taxon>Lachnospirales</taxon>
        <taxon>Lachnospiraceae</taxon>
        <taxon>Muricomes</taxon>
    </lineage>
</organism>
<protein>
    <submittedName>
        <fullName evidence="1">Lipopolysaccharide biosynthesis glycosyltransferase</fullName>
    </submittedName>
</protein>